<dbReference type="EMBL" id="JACHNU010000001">
    <property type="protein sequence ID" value="MBB4661383.1"/>
    <property type="molecule type" value="Genomic_DNA"/>
</dbReference>
<feature type="region of interest" description="Disordered" evidence="1">
    <location>
        <begin position="235"/>
        <end position="285"/>
    </location>
</feature>
<reference evidence="2 3" key="1">
    <citation type="submission" date="2020-08" db="EMBL/GenBank/DDBJ databases">
        <title>Genomic Encyclopedia of Archaeal and Bacterial Type Strains, Phase II (KMG-II): from individual species to whole genera.</title>
        <authorList>
            <person name="Goeker M."/>
        </authorList>
    </citation>
    <scope>NUCLEOTIDE SEQUENCE [LARGE SCALE GENOMIC DNA]</scope>
    <source>
        <strain evidence="2 3">DSM 23288</strain>
    </source>
</reference>
<gene>
    <name evidence="2" type="ORF">BDZ31_000956</name>
</gene>
<accession>A0A840IAV8</accession>
<dbReference type="RefSeq" id="WP_183339501.1">
    <property type="nucleotide sequence ID" value="NZ_JACHNU010000001.1"/>
</dbReference>
<protein>
    <submittedName>
        <fullName evidence="2">Uncharacterized protein</fullName>
    </submittedName>
</protein>
<dbReference type="Proteomes" id="UP000585272">
    <property type="component" value="Unassembled WGS sequence"/>
</dbReference>
<organism evidence="2 3">
    <name type="scientific">Conexibacter arvalis</name>
    <dbReference type="NCBI Taxonomy" id="912552"/>
    <lineage>
        <taxon>Bacteria</taxon>
        <taxon>Bacillati</taxon>
        <taxon>Actinomycetota</taxon>
        <taxon>Thermoleophilia</taxon>
        <taxon>Solirubrobacterales</taxon>
        <taxon>Conexibacteraceae</taxon>
        <taxon>Conexibacter</taxon>
    </lineage>
</organism>
<evidence type="ECO:0000313" key="2">
    <source>
        <dbReference type="EMBL" id="MBB4661383.1"/>
    </source>
</evidence>
<dbReference type="AlphaFoldDB" id="A0A840IAV8"/>
<comment type="caution">
    <text evidence="2">The sequence shown here is derived from an EMBL/GenBank/DDBJ whole genome shotgun (WGS) entry which is preliminary data.</text>
</comment>
<evidence type="ECO:0000313" key="3">
    <source>
        <dbReference type="Proteomes" id="UP000585272"/>
    </source>
</evidence>
<sequence length="285" mass="30637">MALAMIVVGCGSGADGDGGVERSATIERDPAGDVIDYRAADRLLAEPDLDPRTFARAVAADRPDLDLREARLATAGRTLRLSVRTEAPIGTATLELTASADESCADAQLTVYIRVGGDGETTVRATDLPDRPARAVKAAVEIDGSQLTLTLPLKAAARFPRWHLSSYDTPPEQAMTARYGDMVPEWGIERVEFTRGTGAPVGARALQRTLHHAGRAQRPARLPGLRSAVRRAARDAAGRRRLSSAAADDRWMRGGEPDRLRWGGRQPAARARAARRMHPLRAPGT</sequence>
<feature type="compositionally biased region" description="Basic and acidic residues" evidence="1">
    <location>
        <begin position="247"/>
        <end position="261"/>
    </location>
</feature>
<name>A0A840IAV8_9ACTN</name>
<proteinExistence type="predicted"/>
<evidence type="ECO:0000256" key="1">
    <source>
        <dbReference type="SAM" id="MobiDB-lite"/>
    </source>
</evidence>
<keyword evidence="3" id="KW-1185">Reference proteome</keyword>